<comment type="caution">
    <text evidence="1">The sequence shown here is derived from an EMBL/GenBank/DDBJ whole genome shotgun (WGS) entry which is preliminary data.</text>
</comment>
<evidence type="ECO:0000313" key="2">
    <source>
        <dbReference type="Proteomes" id="UP001461498"/>
    </source>
</evidence>
<sequence>MKLKICRGLLIRQRTATLKECTNENRVDNNARYLNRRVLSEHDLRMLIRKLKGNQNLVHQTNCKDDFYASQEYYSSLQTLFVEPIKKHLLLLNSKELLKNCQLAANIALYSQMRPQVRWHTASAPTCFGSFALARVTVNHRLSIPPPFPNLCRS</sequence>
<name>A0AAW1DKR3_9HEMI</name>
<reference evidence="1 2" key="1">
    <citation type="submission" date="2022-12" db="EMBL/GenBank/DDBJ databases">
        <title>Chromosome-level genome assembly of true bugs.</title>
        <authorList>
            <person name="Ma L."/>
            <person name="Li H."/>
        </authorList>
    </citation>
    <scope>NUCLEOTIDE SEQUENCE [LARGE SCALE GENOMIC DNA]</scope>
    <source>
        <strain evidence="1">Lab_2022b</strain>
    </source>
</reference>
<organism evidence="1 2">
    <name type="scientific">Rhynocoris fuscipes</name>
    <dbReference type="NCBI Taxonomy" id="488301"/>
    <lineage>
        <taxon>Eukaryota</taxon>
        <taxon>Metazoa</taxon>
        <taxon>Ecdysozoa</taxon>
        <taxon>Arthropoda</taxon>
        <taxon>Hexapoda</taxon>
        <taxon>Insecta</taxon>
        <taxon>Pterygota</taxon>
        <taxon>Neoptera</taxon>
        <taxon>Paraneoptera</taxon>
        <taxon>Hemiptera</taxon>
        <taxon>Heteroptera</taxon>
        <taxon>Panheteroptera</taxon>
        <taxon>Cimicomorpha</taxon>
        <taxon>Reduviidae</taxon>
        <taxon>Harpactorinae</taxon>
        <taxon>Harpactorini</taxon>
        <taxon>Rhynocoris</taxon>
    </lineage>
</organism>
<gene>
    <name evidence="1" type="ORF">O3M35_005098</name>
</gene>
<dbReference type="Proteomes" id="UP001461498">
    <property type="component" value="Unassembled WGS sequence"/>
</dbReference>
<dbReference type="EMBL" id="JAPXFL010000002">
    <property type="protein sequence ID" value="KAK9510280.1"/>
    <property type="molecule type" value="Genomic_DNA"/>
</dbReference>
<accession>A0AAW1DKR3</accession>
<evidence type="ECO:0000313" key="1">
    <source>
        <dbReference type="EMBL" id="KAK9510280.1"/>
    </source>
</evidence>
<dbReference type="AlphaFoldDB" id="A0AAW1DKR3"/>
<protein>
    <submittedName>
        <fullName evidence="1">Uncharacterized protein</fullName>
    </submittedName>
</protein>
<proteinExistence type="predicted"/>
<keyword evidence="2" id="KW-1185">Reference proteome</keyword>